<organism evidence="8 9">
    <name type="scientific">Spirosoma endbachense</name>
    <dbReference type="NCBI Taxonomy" id="2666025"/>
    <lineage>
        <taxon>Bacteria</taxon>
        <taxon>Pseudomonadati</taxon>
        <taxon>Bacteroidota</taxon>
        <taxon>Cytophagia</taxon>
        <taxon>Cytophagales</taxon>
        <taxon>Cytophagaceae</taxon>
        <taxon>Spirosoma</taxon>
    </lineage>
</organism>
<feature type="domain" description="Histidine kinase" evidence="7">
    <location>
        <begin position="583"/>
        <end position="671"/>
    </location>
</feature>
<dbReference type="InterPro" id="IPR003594">
    <property type="entry name" value="HATPase_dom"/>
</dbReference>
<feature type="transmembrane region" description="Helical" evidence="6">
    <location>
        <begin position="405"/>
        <end position="427"/>
    </location>
</feature>
<name>A0A6P1VUY1_9BACT</name>
<dbReference type="GO" id="GO:0004673">
    <property type="term" value="F:protein histidine kinase activity"/>
    <property type="evidence" value="ECO:0007669"/>
    <property type="project" value="UniProtKB-EC"/>
</dbReference>
<feature type="transmembrane region" description="Helical" evidence="6">
    <location>
        <begin position="319"/>
        <end position="339"/>
    </location>
</feature>
<evidence type="ECO:0000256" key="4">
    <source>
        <dbReference type="ARBA" id="ARBA00022777"/>
    </source>
</evidence>
<dbReference type="Proteomes" id="UP000464577">
    <property type="component" value="Chromosome"/>
</dbReference>
<dbReference type="PANTHER" id="PTHR24421">
    <property type="entry name" value="NITRATE/NITRITE SENSOR PROTEIN NARX-RELATED"/>
    <property type="match status" value="1"/>
</dbReference>
<dbReference type="KEGG" id="senf:GJR95_16020"/>
<dbReference type="InterPro" id="IPR050482">
    <property type="entry name" value="Sensor_HK_TwoCompSys"/>
</dbReference>
<dbReference type="SUPFAM" id="SSF55874">
    <property type="entry name" value="ATPase domain of HSP90 chaperone/DNA topoisomerase II/histidine kinase"/>
    <property type="match status" value="1"/>
</dbReference>
<feature type="transmembrane region" description="Helical" evidence="6">
    <location>
        <begin position="351"/>
        <end position="371"/>
    </location>
</feature>
<evidence type="ECO:0000313" key="9">
    <source>
        <dbReference type="Proteomes" id="UP000464577"/>
    </source>
</evidence>
<evidence type="ECO:0000313" key="8">
    <source>
        <dbReference type="EMBL" id="QHV96434.1"/>
    </source>
</evidence>
<accession>A0A6P1VUY1</accession>
<evidence type="ECO:0000256" key="3">
    <source>
        <dbReference type="ARBA" id="ARBA00022679"/>
    </source>
</evidence>
<keyword evidence="6" id="KW-0812">Transmembrane</keyword>
<dbReference type="Gene3D" id="1.20.5.1930">
    <property type="match status" value="1"/>
</dbReference>
<dbReference type="AlphaFoldDB" id="A0A6P1VUY1"/>
<dbReference type="SMART" id="SM00387">
    <property type="entry name" value="HATPase_c"/>
    <property type="match status" value="1"/>
</dbReference>
<evidence type="ECO:0000256" key="6">
    <source>
        <dbReference type="SAM" id="Phobius"/>
    </source>
</evidence>
<dbReference type="Pfam" id="PF07695">
    <property type="entry name" value="7TMR-DISM_7TM"/>
    <property type="match status" value="1"/>
</dbReference>
<dbReference type="EMBL" id="CP045997">
    <property type="protein sequence ID" value="QHV96434.1"/>
    <property type="molecule type" value="Genomic_DNA"/>
</dbReference>
<keyword evidence="6" id="KW-0472">Membrane</keyword>
<feature type="transmembrane region" description="Helical" evidence="6">
    <location>
        <begin position="377"/>
        <end position="398"/>
    </location>
</feature>
<dbReference type="InterPro" id="IPR036890">
    <property type="entry name" value="HATPase_C_sf"/>
</dbReference>
<sequence length="674" mass="75993">MNVWLVDRFVCPSNNRRYSETKPLTVTKLACPKAASYPPTGGFFVSVNYFFFACAFGFTITIMLVRTCLCFLFLWGSHTTMAQHNPSVLRIDDRFEKNTLFGHAAYFSDTSQTVTIEALLSDTANQYDFQLIDKQILNIGFAPWAHWVRCQIRNEANHEQVLVFGVDFVYIDDLAFFLVDEQRNVRYRKEHISRRTPIVDRPMAHRMFAFPVVIKPNQTLTLYCRAIREKSVLMLPITLYNQPEFIKYGFSFDLLISLGSGILLIAFLTSLSLFLATKKSLLCYYAIYTVSYGIAFMGMVGIWDHYLPNIPLLGENTHLVMFGIAGFAQVNFTIEFLLLRSLLKRKWIIGIKIISLLSLSAAIYVLILPFSFTNSSIIAIVGLVIEVLILGLVVFGLARRKYEALIYLISFLPLLISISWFAITVLFSVDISWVFYKFGYAIPFVQIIVLGIGIGFKLIREKEESLTAVSTIHQQYAEQLLNAQETERRRIAKDLHDDIGTSLIALRGKLPTNSSDAHNFLDQIITDVRAVSHNLMPDELMTLGLAGAVGEAARRLEDSSGIKFLFISAGETVPLSQLAELTLYRAILELMNNVVRHSQATESVVQLVYHPDLLNVTIEDNGRGFPTKNTDSMNGIGLKSVASRTEWLRGLMAVDTSVAGTTIRLEIPYDAHLP</sequence>
<dbReference type="Gene3D" id="3.30.565.10">
    <property type="entry name" value="Histidine kinase-like ATPase, C-terminal domain"/>
    <property type="match status" value="1"/>
</dbReference>
<dbReference type="EC" id="2.7.13.3" evidence="2"/>
<gene>
    <name evidence="8" type="ORF">GJR95_16020</name>
</gene>
<feature type="transmembrane region" description="Helical" evidence="6">
    <location>
        <begin position="49"/>
        <end position="75"/>
    </location>
</feature>
<evidence type="ECO:0000259" key="7">
    <source>
        <dbReference type="PROSITE" id="PS50109"/>
    </source>
</evidence>
<feature type="transmembrane region" description="Helical" evidence="6">
    <location>
        <begin position="282"/>
        <end position="303"/>
    </location>
</feature>
<keyword evidence="6" id="KW-1133">Transmembrane helix</keyword>
<dbReference type="PANTHER" id="PTHR24421:SF10">
    <property type="entry name" value="NITRATE_NITRITE SENSOR PROTEIN NARQ"/>
    <property type="match status" value="1"/>
</dbReference>
<dbReference type="CDD" id="cd16917">
    <property type="entry name" value="HATPase_UhpB-NarQ-NarX-like"/>
    <property type="match status" value="1"/>
</dbReference>
<feature type="transmembrane region" description="Helical" evidence="6">
    <location>
        <begin position="433"/>
        <end position="456"/>
    </location>
</feature>
<dbReference type="InterPro" id="IPR011622">
    <property type="entry name" value="7TMR_DISM_rcpt_extracell_dom2"/>
</dbReference>
<feature type="transmembrane region" description="Helical" evidence="6">
    <location>
        <begin position="254"/>
        <end position="275"/>
    </location>
</feature>
<evidence type="ECO:0000256" key="2">
    <source>
        <dbReference type="ARBA" id="ARBA00012438"/>
    </source>
</evidence>
<keyword evidence="9" id="KW-1185">Reference proteome</keyword>
<keyword evidence="4" id="KW-0418">Kinase</keyword>
<dbReference type="PROSITE" id="PS50109">
    <property type="entry name" value="HIS_KIN"/>
    <property type="match status" value="1"/>
</dbReference>
<reference evidence="8 9" key="1">
    <citation type="submission" date="2019-11" db="EMBL/GenBank/DDBJ databases">
        <title>Spirosoma endbachense sp. nov., isolated from a natural salt meadow.</title>
        <authorList>
            <person name="Rojas J."/>
            <person name="Ambika Manirajan B."/>
            <person name="Ratering S."/>
            <person name="Suarez C."/>
            <person name="Geissler-Plaum R."/>
            <person name="Schnell S."/>
        </authorList>
    </citation>
    <scope>NUCLEOTIDE SEQUENCE [LARGE SCALE GENOMIC DNA]</scope>
    <source>
        <strain evidence="8 9">I-24</strain>
    </source>
</reference>
<dbReference type="Gene3D" id="2.60.40.2380">
    <property type="match status" value="1"/>
</dbReference>
<proteinExistence type="predicted"/>
<dbReference type="InterPro" id="IPR011623">
    <property type="entry name" value="7TMR_DISM_rcpt_extracell_dom1"/>
</dbReference>
<keyword evidence="5" id="KW-0902">Two-component regulatory system</keyword>
<protein>
    <recommendedName>
        <fullName evidence="2">histidine kinase</fullName>
        <ecNumber evidence="2">2.7.13.3</ecNumber>
    </recommendedName>
</protein>
<dbReference type="InterPro" id="IPR005467">
    <property type="entry name" value="His_kinase_dom"/>
</dbReference>
<dbReference type="Pfam" id="PF02518">
    <property type="entry name" value="HATPase_c"/>
    <property type="match status" value="1"/>
</dbReference>
<dbReference type="GO" id="GO:0000160">
    <property type="term" value="P:phosphorelay signal transduction system"/>
    <property type="evidence" value="ECO:0007669"/>
    <property type="project" value="UniProtKB-KW"/>
</dbReference>
<evidence type="ECO:0000256" key="5">
    <source>
        <dbReference type="ARBA" id="ARBA00023012"/>
    </source>
</evidence>
<keyword evidence="3" id="KW-0808">Transferase</keyword>
<dbReference type="Pfam" id="PF07696">
    <property type="entry name" value="7TMR-DISMED2"/>
    <property type="match status" value="1"/>
</dbReference>
<evidence type="ECO:0000256" key="1">
    <source>
        <dbReference type="ARBA" id="ARBA00000085"/>
    </source>
</evidence>
<comment type="catalytic activity">
    <reaction evidence="1">
        <text>ATP + protein L-histidine = ADP + protein N-phospho-L-histidine.</text>
        <dbReference type="EC" id="2.7.13.3"/>
    </reaction>
</comment>